<keyword evidence="2" id="KW-1185">Reference proteome</keyword>
<dbReference type="EMBL" id="JAUSUW010000006">
    <property type="protein sequence ID" value="MDQ0421345.1"/>
    <property type="molecule type" value="Genomic_DNA"/>
</dbReference>
<proteinExistence type="predicted"/>
<dbReference type="Proteomes" id="UP001238496">
    <property type="component" value="Unassembled WGS sequence"/>
</dbReference>
<evidence type="ECO:0008006" key="3">
    <source>
        <dbReference type="Google" id="ProtNLM"/>
    </source>
</evidence>
<reference evidence="1 2" key="1">
    <citation type="submission" date="2023-07" db="EMBL/GenBank/DDBJ databases">
        <title>Genomic Encyclopedia of Type Strains, Phase IV (KMG-IV): sequencing the most valuable type-strain genomes for metagenomic binning, comparative biology and taxonomic classification.</title>
        <authorList>
            <person name="Goeker M."/>
        </authorList>
    </citation>
    <scope>NUCLEOTIDE SEQUENCE [LARGE SCALE GENOMIC DNA]</scope>
    <source>
        <strain evidence="1 2">DSM 1111</strain>
    </source>
</reference>
<dbReference type="InterPro" id="IPR025227">
    <property type="entry name" value="DUF4169"/>
</dbReference>
<comment type="caution">
    <text evidence="1">The sequence shown here is derived from an EMBL/GenBank/DDBJ whole genome shotgun (WGS) entry which is preliminary data.</text>
</comment>
<gene>
    <name evidence="1" type="ORF">J2045_002381</name>
</gene>
<evidence type="ECO:0000313" key="1">
    <source>
        <dbReference type="EMBL" id="MDQ0421345.1"/>
    </source>
</evidence>
<sequence>MTNRPDLAPAYFIEEPTMAADVVNLRQFRKAKARSEREATAEQNRISHGRTKIEKSLTRAENEMAARLHEQGRIEKPEQD</sequence>
<protein>
    <recommendedName>
        <fullName evidence="3">DUF4169 family protein</fullName>
    </recommendedName>
</protein>
<dbReference type="Pfam" id="PF13770">
    <property type="entry name" value="DUF4169"/>
    <property type="match status" value="1"/>
</dbReference>
<name>A0ABU0G9M8_9HYPH</name>
<organism evidence="1 2">
    <name type="scientific">Peteryoungia aggregata LMG 23059</name>
    <dbReference type="NCBI Taxonomy" id="1368425"/>
    <lineage>
        <taxon>Bacteria</taxon>
        <taxon>Pseudomonadati</taxon>
        <taxon>Pseudomonadota</taxon>
        <taxon>Alphaproteobacteria</taxon>
        <taxon>Hyphomicrobiales</taxon>
        <taxon>Rhizobiaceae</taxon>
        <taxon>Peteryoungia</taxon>
    </lineage>
</organism>
<accession>A0ABU0G9M8</accession>
<evidence type="ECO:0000313" key="2">
    <source>
        <dbReference type="Proteomes" id="UP001238496"/>
    </source>
</evidence>